<dbReference type="Proteomes" id="UP000199306">
    <property type="component" value="Unassembled WGS sequence"/>
</dbReference>
<feature type="domain" description="HTH lacI-type" evidence="4">
    <location>
        <begin position="27"/>
        <end position="81"/>
    </location>
</feature>
<dbReference type="PANTHER" id="PTHR30146">
    <property type="entry name" value="LACI-RELATED TRANSCRIPTIONAL REPRESSOR"/>
    <property type="match status" value="1"/>
</dbReference>
<evidence type="ECO:0000256" key="1">
    <source>
        <dbReference type="ARBA" id="ARBA00023015"/>
    </source>
</evidence>
<dbReference type="InterPro" id="IPR000394">
    <property type="entry name" value="RNA_pol_sigma_54"/>
</dbReference>
<dbReference type="Pfam" id="PF00356">
    <property type="entry name" value="LacI"/>
    <property type="match status" value="1"/>
</dbReference>
<dbReference type="EMBL" id="FOXH01000006">
    <property type="protein sequence ID" value="SFP81652.1"/>
    <property type="molecule type" value="Genomic_DNA"/>
</dbReference>
<evidence type="ECO:0000256" key="2">
    <source>
        <dbReference type="ARBA" id="ARBA00023125"/>
    </source>
</evidence>
<dbReference type="GO" id="GO:0000976">
    <property type="term" value="F:transcription cis-regulatory region binding"/>
    <property type="evidence" value="ECO:0007669"/>
    <property type="project" value="TreeGrafter"/>
</dbReference>
<dbReference type="PROSITE" id="PS00717">
    <property type="entry name" value="SIGMA54_1"/>
    <property type="match status" value="1"/>
</dbReference>
<dbReference type="InterPro" id="IPR010982">
    <property type="entry name" value="Lambda_DNA-bd_dom_sf"/>
</dbReference>
<protein>
    <submittedName>
        <fullName evidence="5">Transcriptional regulator, LacI family</fullName>
    </submittedName>
</protein>
<dbReference type="GO" id="GO:0001216">
    <property type="term" value="F:DNA-binding transcription activator activity"/>
    <property type="evidence" value="ECO:0007669"/>
    <property type="project" value="InterPro"/>
</dbReference>
<dbReference type="AlphaFoldDB" id="A0A1I5TF18"/>
<dbReference type="GO" id="GO:0016987">
    <property type="term" value="F:sigma factor activity"/>
    <property type="evidence" value="ECO:0007669"/>
    <property type="project" value="InterPro"/>
</dbReference>
<dbReference type="CDD" id="cd01392">
    <property type="entry name" value="HTH_LacI"/>
    <property type="match status" value="1"/>
</dbReference>
<dbReference type="PANTHER" id="PTHR30146:SF109">
    <property type="entry name" value="HTH-TYPE TRANSCRIPTIONAL REGULATOR GALS"/>
    <property type="match status" value="1"/>
</dbReference>
<dbReference type="CDD" id="cd06267">
    <property type="entry name" value="PBP1_LacI_sugar_binding-like"/>
    <property type="match status" value="1"/>
</dbReference>
<dbReference type="SUPFAM" id="SSF53822">
    <property type="entry name" value="Periplasmic binding protein-like I"/>
    <property type="match status" value="1"/>
</dbReference>
<dbReference type="InterPro" id="IPR028082">
    <property type="entry name" value="Peripla_BP_I"/>
</dbReference>
<name>A0A1I5TF18_9BACT</name>
<keyword evidence="2" id="KW-0238">DNA-binding</keyword>
<evidence type="ECO:0000313" key="5">
    <source>
        <dbReference type="EMBL" id="SFP81652.1"/>
    </source>
</evidence>
<keyword evidence="1" id="KW-0805">Transcription regulation</keyword>
<evidence type="ECO:0000259" key="4">
    <source>
        <dbReference type="PROSITE" id="PS50932"/>
    </source>
</evidence>
<dbReference type="Pfam" id="PF13377">
    <property type="entry name" value="Peripla_BP_3"/>
    <property type="match status" value="1"/>
</dbReference>
<keyword evidence="6" id="KW-1185">Reference proteome</keyword>
<dbReference type="Gene3D" id="3.40.50.2300">
    <property type="match status" value="2"/>
</dbReference>
<dbReference type="STRING" id="1079859.SAMN04515674_10621"/>
<organism evidence="5 6">
    <name type="scientific">Pseudarcicella hirudinis</name>
    <dbReference type="NCBI Taxonomy" id="1079859"/>
    <lineage>
        <taxon>Bacteria</taxon>
        <taxon>Pseudomonadati</taxon>
        <taxon>Bacteroidota</taxon>
        <taxon>Cytophagia</taxon>
        <taxon>Cytophagales</taxon>
        <taxon>Flectobacillaceae</taxon>
        <taxon>Pseudarcicella</taxon>
    </lineage>
</organism>
<accession>A0A1I5TF18</accession>
<dbReference type="SMART" id="SM00354">
    <property type="entry name" value="HTH_LACI"/>
    <property type="match status" value="1"/>
</dbReference>
<dbReference type="PROSITE" id="PS50932">
    <property type="entry name" value="HTH_LACI_2"/>
    <property type="match status" value="1"/>
</dbReference>
<keyword evidence="3" id="KW-0804">Transcription</keyword>
<gene>
    <name evidence="5" type="ORF">SAMN04515674_10621</name>
</gene>
<evidence type="ECO:0000313" key="6">
    <source>
        <dbReference type="Proteomes" id="UP000199306"/>
    </source>
</evidence>
<sequence>MQTFEKICNNFGVIKNHKTEMNSQRPVTIKDIAKKFKCSPSTVSRALNDHHLINEDTRKNIQEYAQKVGYQRNLVSLSLLNKKTASLGVIVPNISSYQESAMIDGLHSVLQPLGYTLNICVTNEQYILETEYVEKLLSNRVEGIFLSVSQETYDAGHYEHLENVIKRKVPLIFIDREYEGFETSRVTIDDYFGAFAAIEHLVLGGRKRIAHLKGPNGLTVSEQRFRGYIDCLKKYNLPIDEDLIINTNFRVESSIVPTTRLFDLPNPPDAIFGVNDQVAIGAMKVIRERGLQIPKDVAVIGFDNSPISPYIFPSLTSVARPGRRIGTEASRLFLNYLNASEDEFGVERIVLPSELIIRESSLNF</sequence>
<evidence type="ECO:0000256" key="3">
    <source>
        <dbReference type="ARBA" id="ARBA00023163"/>
    </source>
</evidence>
<dbReference type="Gene3D" id="1.10.260.40">
    <property type="entry name" value="lambda repressor-like DNA-binding domains"/>
    <property type="match status" value="1"/>
</dbReference>
<reference evidence="5 6" key="1">
    <citation type="submission" date="2016-10" db="EMBL/GenBank/DDBJ databases">
        <authorList>
            <person name="de Groot N.N."/>
        </authorList>
    </citation>
    <scope>NUCLEOTIDE SEQUENCE [LARGE SCALE GENOMIC DNA]</scope>
    <source>
        <strain evidence="6">E92,LMG 26720,CCM 7988</strain>
    </source>
</reference>
<dbReference type="SUPFAM" id="SSF47413">
    <property type="entry name" value="lambda repressor-like DNA-binding domains"/>
    <property type="match status" value="1"/>
</dbReference>
<proteinExistence type="predicted"/>
<dbReference type="InterPro" id="IPR000843">
    <property type="entry name" value="HTH_LacI"/>
</dbReference>
<dbReference type="InterPro" id="IPR046335">
    <property type="entry name" value="LacI/GalR-like_sensor"/>
</dbReference>